<feature type="transmembrane region" description="Helical" evidence="1">
    <location>
        <begin position="120"/>
        <end position="143"/>
    </location>
</feature>
<keyword evidence="1" id="KW-0812">Transmembrane</keyword>
<reference evidence="3 4" key="1">
    <citation type="submission" date="2014-08" db="EMBL/GenBank/DDBJ databases">
        <title>Complete genome sequence of Corynebacterium phocae M408/89/1(T)(=DSM 44612(T)), isolated from the common seal (Phoca vitulina).</title>
        <authorList>
            <person name="Ruckert C."/>
            <person name="Albersmeier A."/>
            <person name="Winkler A."/>
            <person name="Kalinowski J."/>
        </authorList>
    </citation>
    <scope>NUCLEOTIDE SEQUENCE [LARGE SCALE GENOMIC DNA]</scope>
    <source>
        <strain evidence="3 4">M408/89/1</strain>
    </source>
</reference>
<keyword evidence="1" id="KW-1133">Transmembrane helix</keyword>
<dbReference type="KEGG" id="cpho:CPHO_11170"/>
<protein>
    <recommendedName>
        <fullName evidence="2">DUF1707 domain-containing protein</fullName>
    </recommendedName>
</protein>
<organism evidence="3 4">
    <name type="scientific">Corynebacterium phocae</name>
    <dbReference type="NCBI Taxonomy" id="161895"/>
    <lineage>
        <taxon>Bacteria</taxon>
        <taxon>Bacillati</taxon>
        <taxon>Actinomycetota</taxon>
        <taxon>Actinomycetes</taxon>
        <taxon>Mycobacteriales</taxon>
        <taxon>Corynebacteriaceae</taxon>
        <taxon>Corynebacterium</taxon>
    </lineage>
</organism>
<gene>
    <name evidence="3" type="ORF">CPHO_11170</name>
</gene>
<evidence type="ECO:0000259" key="2">
    <source>
        <dbReference type="Pfam" id="PF08044"/>
    </source>
</evidence>
<accession>A0A1L7D5B0</accession>
<evidence type="ECO:0000313" key="4">
    <source>
        <dbReference type="Proteomes" id="UP000185491"/>
    </source>
</evidence>
<dbReference type="EMBL" id="CP009249">
    <property type="protein sequence ID" value="APT93356.1"/>
    <property type="molecule type" value="Genomic_DNA"/>
</dbReference>
<feature type="domain" description="DUF1707" evidence="2">
    <location>
        <begin position="14"/>
        <end position="66"/>
    </location>
</feature>
<dbReference type="Proteomes" id="UP000185491">
    <property type="component" value="Chromosome"/>
</dbReference>
<feature type="transmembrane region" description="Helical" evidence="1">
    <location>
        <begin position="93"/>
        <end position="114"/>
    </location>
</feature>
<keyword evidence="4" id="KW-1185">Reference proteome</keyword>
<evidence type="ECO:0000256" key="1">
    <source>
        <dbReference type="SAM" id="Phobius"/>
    </source>
</evidence>
<name>A0A1L7D5B0_9CORY</name>
<dbReference type="OrthoDB" id="4416950at2"/>
<dbReference type="AlphaFoldDB" id="A0A1L7D5B0"/>
<dbReference type="PANTHER" id="PTHR40763:SF5">
    <property type="entry name" value="MEMBRANE PROTEIN"/>
    <property type="match status" value="1"/>
</dbReference>
<dbReference type="Pfam" id="PF08044">
    <property type="entry name" value="DUF1707"/>
    <property type="match status" value="1"/>
</dbReference>
<sequence>MTNSFDSFPAGNRVRASDAERQDAINLLATAVGEGRLSIEEFEERADRVMRTTTQQELAAIFRDIPVRAEVEPKEFSRAELERARQAGRRPRLATALIGSGALNFAGVALLVAGDGSGSLLALLAGLGAFTLIPILWILLYVAKIGPDSWHVPSPRQIERQQIRELRALTARQRAEQKQLESEMWAQRRLQAGELTGEALDLAKRTIDRMHRR</sequence>
<dbReference type="InterPro" id="IPR012551">
    <property type="entry name" value="DUF1707_SHOCT-like"/>
</dbReference>
<dbReference type="RefSeq" id="WP_075735851.1">
    <property type="nucleotide sequence ID" value="NZ_CP009249.1"/>
</dbReference>
<dbReference type="STRING" id="161895.CPHO_11170"/>
<dbReference type="PANTHER" id="PTHR40763">
    <property type="entry name" value="MEMBRANE PROTEIN-RELATED"/>
    <property type="match status" value="1"/>
</dbReference>
<keyword evidence="1" id="KW-0472">Membrane</keyword>
<evidence type="ECO:0000313" key="3">
    <source>
        <dbReference type="EMBL" id="APT93356.1"/>
    </source>
</evidence>
<proteinExistence type="predicted"/>